<name>A0A936N9Q2_9ACTN</name>
<sequence>MRVRIRYTVTGKIRFLGHRDVARAWERALRRAGQPVAYSEGFSPRPKLHFGLALSVGHESLAEYVDVDFSGPVDTAKLPPELSNHLPEGIDAVAAVAVQRSDGSLQAIVDACTWHLRSIDVDTQAAADRAAELLAAPALPATVSRKGKDVDWDLRPIIRSIDVTPDNGATLLVIELATAPRGIRIPELLAAFKPLTFSARVTRINQWTTTEGSRTEPVPMPPRVSHALRRAS</sequence>
<evidence type="ECO:0000313" key="3">
    <source>
        <dbReference type="EMBL" id="MBK9296237.1"/>
    </source>
</evidence>
<dbReference type="Proteomes" id="UP000727993">
    <property type="component" value="Unassembled WGS sequence"/>
</dbReference>
<dbReference type="NCBIfam" id="TIGR03936">
    <property type="entry name" value="sam_1_link_chp"/>
    <property type="match status" value="1"/>
</dbReference>
<dbReference type="Pfam" id="PF10105">
    <property type="entry name" value="DUF2344"/>
    <property type="match status" value="1"/>
</dbReference>
<feature type="region of interest" description="Disordered" evidence="1">
    <location>
        <begin position="208"/>
        <end position="232"/>
    </location>
</feature>
<gene>
    <name evidence="3" type="ORF">IPN02_05100</name>
</gene>
<feature type="domain" description="DUF2344" evidence="2">
    <location>
        <begin position="2"/>
        <end position="168"/>
    </location>
</feature>
<evidence type="ECO:0000313" key="4">
    <source>
        <dbReference type="Proteomes" id="UP000727993"/>
    </source>
</evidence>
<evidence type="ECO:0000256" key="1">
    <source>
        <dbReference type="SAM" id="MobiDB-lite"/>
    </source>
</evidence>
<dbReference type="AlphaFoldDB" id="A0A936N9Q2"/>
<organism evidence="3 4">
    <name type="scientific">Candidatus Neomicrothrix subdominans</name>
    <dbReference type="NCBI Taxonomy" id="2954438"/>
    <lineage>
        <taxon>Bacteria</taxon>
        <taxon>Bacillati</taxon>
        <taxon>Actinomycetota</taxon>
        <taxon>Acidimicrobiia</taxon>
        <taxon>Acidimicrobiales</taxon>
        <taxon>Microthrixaceae</taxon>
        <taxon>Candidatus Neomicrothrix</taxon>
    </lineage>
</organism>
<proteinExistence type="predicted"/>
<protein>
    <submittedName>
        <fullName evidence="3">DUF2344 domain-containing protein</fullName>
    </submittedName>
</protein>
<evidence type="ECO:0000259" key="2">
    <source>
        <dbReference type="Pfam" id="PF10105"/>
    </source>
</evidence>
<comment type="caution">
    <text evidence="3">The sequence shown here is derived from an EMBL/GenBank/DDBJ whole genome shotgun (WGS) entry which is preliminary data.</text>
</comment>
<dbReference type="EMBL" id="JADJZA010000001">
    <property type="protein sequence ID" value="MBK9296237.1"/>
    <property type="molecule type" value="Genomic_DNA"/>
</dbReference>
<accession>A0A936N9Q2</accession>
<reference evidence="3 4" key="1">
    <citation type="submission" date="2020-10" db="EMBL/GenBank/DDBJ databases">
        <title>Connecting structure to function with the recovery of over 1000 high-quality activated sludge metagenome-assembled genomes encoding full-length rRNA genes using long-read sequencing.</title>
        <authorList>
            <person name="Singleton C.M."/>
            <person name="Petriglieri F."/>
            <person name="Kristensen J.M."/>
            <person name="Kirkegaard R.H."/>
            <person name="Michaelsen T.Y."/>
            <person name="Andersen M.H."/>
            <person name="Karst S.M."/>
            <person name="Dueholm M.S."/>
            <person name="Nielsen P.H."/>
            <person name="Albertsen M."/>
        </authorList>
    </citation>
    <scope>NUCLEOTIDE SEQUENCE [LARGE SCALE GENOMIC DNA]</scope>
    <source>
        <strain evidence="3">Lyne_18-Q3-R50-59_MAXAC.006</strain>
    </source>
</reference>
<dbReference type="InterPro" id="IPR018768">
    <property type="entry name" value="DUF2344"/>
</dbReference>